<evidence type="ECO:0000313" key="4">
    <source>
        <dbReference type="Proteomes" id="UP000316213"/>
    </source>
</evidence>
<dbReference type="Proteomes" id="UP000316213">
    <property type="component" value="Unassembled WGS sequence"/>
</dbReference>
<dbReference type="InterPro" id="IPR011335">
    <property type="entry name" value="Restrct_endonuc-II-like"/>
</dbReference>
<dbReference type="AlphaFoldDB" id="A0A5C5ZRV2"/>
<organism evidence="3 4">
    <name type="scientific">Neorhodopirellula pilleata</name>
    <dbReference type="NCBI Taxonomy" id="2714738"/>
    <lineage>
        <taxon>Bacteria</taxon>
        <taxon>Pseudomonadati</taxon>
        <taxon>Planctomycetota</taxon>
        <taxon>Planctomycetia</taxon>
        <taxon>Pirellulales</taxon>
        <taxon>Pirellulaceae</taxon>
        <taxon>Neorhodopirellula</taxon>
    </lineage>
</organism>
<evidence type="ECO:0000313" key="3">
    <source>
        <dbReference type="EMBL" id="TWT89521.1"/>
    </source>
</evidence>
<dbReference type="PANTHER" id="PTHR33352">
    <property type="entry name" value="SLR1095 PROTEIN"/>
    <property type="match status" value="1"/>
</dbReference>
<evidence type="ECO:0000256" key="1">
    <source>
        <dbReference type="SAM" id="Coils"/>
    </source>
</evidence>
<dbReference type="Gene3D" id="3.90.1570.10">
    <property type="entry name" value="tt1808, chain A"/>
    <property type="match status" value="1"/>
</dbReference>
<accession>A0A5C5ZRV2</accession>
<sequence>MSSASDPPDFPPPFELKPLPLELWPSVEHIVTEVDAPLNNVFSQKQMRLLTESLYASWQPESPFIAFANVGLFYGVNLPPLVPNVMLCVDARPTENLLPKLRRSYFAWAYGKSPEVAIEIVSDREGKEDTDKMKIYNNFRVCYYYIFDPEHHLSDETLRGYRLLGSEYELMTDPASTTETIGLGLTLWNGRYEDTDGLWLRWVDPNGELIATGFESAQQQNQRAEEEARRVNEMMIENKRLVKLLNQHGIDPHDLVT</sequence>
<proteinExistence type="predicted"/>
<dbReference type="CDD" id="cd06260">
    <property type="entry name" value="DUF820-like"/>
    <property type="match status" value="1"/>
</dbReference>
<feature type="domain" description="Putative restriction endonuclease" evidence="2">
    <location>
        <begin position="62"/>
        <end position="173"/>
    </location>
</feature>
<dbReference type="RefSeq" id="WP_146581579.1">
    <property type="nucleotide sequence ID" value="NZ_SJPM01000017.1"/>
</dbReference>
<dbReference type="SUPFAM" id="SSF52980">
    <property type="entry name" value="Restriction endonuclease-like"/>
    <property type="match status" value="1"/>
</dbReference>
<dbReference type="InterPro" id="IPR012296">
    <property type="entry name" value="Nuclease_put_TT1808"/>
</dbReference>
<gene>
    <name evidence="3" type="ORF">Pla100_54500</name>
</gene>
<protein>
    <recommendedName>
        <fullName evidence="2">Putative restriction endonuclease domain-containing protein</fullName>
    </recommendedName>
</protein>
<keyword evidence="4" id="KW-1185">Reference proteome</keyword>
<dbReference type="EMBL" id="SJPM01000017">
    <property type="protein sequence ID" value="TWT89521.1"/>
    <property type="molecule type" value="Genomic_DNA"/>
</dbReference>
<keyword evidence="1" id="KW-0175">Coiled coil</keyword>
<dbReference type="InterPro" id="IPR008538">
    <property type="entry name" value="Uma2"/>
</dbReference>
<comment type="caution">
    <text evidence="3">The sequence shown here is derived from an EMBL/GenBank/DDBJ whole genome shotgun (WGS) entry which is preliminary data.</text>
</comment>
<dbReference type="OrthoDB" id="530164at2"/>
<dbReference type="Pfam" id="PF05685">
    <property type="entry name" value="Uma2"/>
    <property type="match status" value="1"/>
</dbReference>
<reference evidence="3 4" key="1">
    <citation type="submission" date="2019-02" db="EMBL/GenBank/DDBJ databases">
        <title>Deep-cultivation of Planctomycetes and their phenomic and genomic characterization uncovers novel biology.</title>
        <authorList>
            <person name="Wiegand S."/>
            <person name="Jogler M."/>
            <person name="Boedeker C."/>
            <person name="Pinto D."/>
            <person name="Vollmers J."/>
            <person name="Rivas-Marin E."/>
            <person name="Kohn T."/>
            <person name="Peeters S.H."/>
            <person name="Heuer A."/>
            <person name="Rast P."/>
            <person name="Oberbeckmann S."/>
            <person name="Bunk B."/>
            <person name="Jeske O."/>
            <person name="Meyerdierks A."/>
            <person name="Storesund J.E."/>
            <person name="Kallscheuer N."/>
            <person name="Luecker S."/>
            <person name="Lage O.M."/>
            <person name="Pohl T."/>
            <person name="Merkel B.J."/>
            <person name="Hornburger P."/>
            <person name="Mueller R.-W."/>
            <person name="Bruemmer F."/>
            <person name="Labrenz M."/>
            <person name="Spormann A.M."/>
            <person name="Op Den Camp H."/>
            <person name="Overmann J."/>
            <person name="Amann R."/>
            <person name="Jetten M.S.M."/>
            <person name="Mascher T."/>
            <person name="Medema M.H."/>
            <person name="Devos D.P."/>
            <person name="Kaster A.-K."/>
            <person name="Ovreas L."/>
            <person name="Rohde M."/>
            <person name="Galperin M.Y."/>
            <person name="Jogler C."/>
        </authorList>
    </citation>
    <scope>NUCLEOTIDE SEQUENCE [LARGE SCALE GENOMIC DNA]</scope>
    <source>
        <strain evidence="3 4">Pla100</strain>
    </source>
</reference>
<feature type="coiled-coil region" evidence="1">
    <location>
        <begin position="214"/>
        <end position="241"/>
    </location>
</feature>
<evidence type="ECO:0000259" key="2">
    <source>
        <dbReference type="Pfam" id="PF05685"/>
    </source>
</evidence>
<dbReference type="PANTHER" id="PTHR33352:SF3">
    <property type="entry name" value="SLR1612 PROTEIN"/>
    <property type="match status" value="1"/>
</dbReference>
<name>A0A5C5ZRV2_9BACT</name>